<dbReference type="AlphaFoldDB" id="A0A3M7QI12"/>
<sequence>MNWFTKKLKNVLFTIIRSINIDYYPYFECVYLWNETIWKKNKLIFLTHKNSFLSVREAAKIATWNSKKSYYCDPDRWIAVSAKMIYDYKEQYTVSIEILPLYNLLKKKVSK</sequence>
<protein>
    <submittedName>
        <fullName evidence="1">Uncharacterized protein</fullName>
    </submittedName>
</protein>
<gene>
    <name evidence="1" type="ORF">BpHYR1_008325</name>
</gene>
<keyword evidence="2" id="KW-1185">Reference proteome</keyword>
<evidence type="ECO:0000313" key="1">
    <source>
        <dbReference type="EMBL" id="RNA11087.1"/>
    </source>
</evidence>
<evidence type="ECO:0000313" key="2">
    <source>
        <dbReference type="Proteomes" id="UP000276133"/>
    </source>
</evidence>
<accession>A0A3M7QI12</accession>
<name>A0A3M7QI12_BRAPC</name>
<organism evidence="1 2">
    <name type="scientific">Brachionus plicatilis</name>
    <name type="common">Marine rotifer</name>
    <name type="synonym">Brachionus muelleri</name>
    <dbReference type="NCBI Taxonomy" id="10195"/>
    <lineage>
        <taxon>Eukaryota</taxon>
        <taxon>Metazoa</taxon>
        <taxon>Spiralia</taxon>
        <taxon>Gnathifera</taxon>
        <taxon>Rotifera</taxon>
        <taxon>Eurotatoria</taxon>
        <taxon>Monogononta</taxon>
        <taxon>Pseudotrocha</taxon>
        <taxon>Ploima</taxon>
        <taxon>Brachionidae</taxon>
        <taxon>Brachionus</taxon>
    </lineage>
</organism>
<dbReference type="EMBL" id="REGN01006045">
    <property type="protein sequence ID" value="RNA11087.1"/>
    <property type="molecule type" value="Genomic_DNA"/>
</dbReference>
<comment type="caution">
    <text evidence="1">The sequence shown here is derived from an EMBL/GenBank/DDBJ whole genome shotgun (WGS) entry which is preliminary data.</text>
</comment>
<dbReference type="Proteomes" id="UP000276133">
    <property type="component" value="Unassembled WGS sequence"/>
</dbReference>
<proteinExistence type="predicted"/>
<reference evidence="1 2" key="1">
    <citation type="journal article" date="2018" name="Sci. Rep.">
        <title>Genomic signatures of local adaptation to the degree of environmental predictability in rotifers.</title>
        <authorList>
            <person name="Franch-Gras L."/>
            <person name="Hahn C."/>
            <person name="Garcia-Roger E.M."/>
            <person name="Carmona M.J."/>
            <person name="Serra M."/>
            <person name="Gomez A."/>
        </authorList>
    </citation>
    <scope>NUCLEOTIDE SEQUENCE [LARGE SCALE GENOMIC DNA]</scope>
    <source>
        <strain evidence="1">HYR1</strain>
    </source>
</reference>